<sequence>MSNYNNSHSNSNNGNSGHFNPQASSSAYHQDDYHPLQGRQDQQQQQQQGDYGEKQQPKRRNLNPVKAVVGGLTQGTQAVVGGVTQGTQAVRGGIVQVEKNVTNAGNKLAKAPGLKHGVSFFSDYRKFMDRGNVIDLAVAVVMAAAFTAIVTSLVTDIVTPIIALASGKNLQENFIVLRRNATLPADTQWATRLLAQQGGNITWNWGNFVQTVINFFIISACVFVIVKVYQSARNTKTEVTQKECDYCLKDIPLNSVRCPNCTTWLDWDACAKVKNMERAAQAADTVVSSPFVDNTGGDYQNPSSLARF</sequence>
<dbReference type="InterPro" id="IPR001185">
    <property type="entry name" value="MS_channel"/>
</dbReference>
<feature type="transmembrane region" description="Helical" evidence="10">
    <location>
        <begin position="208"/>
        <end position="226"/>
    </location>
</feature>
<evidence type="ECO:0000313" key="12">
    <source>
        <dbReference type="Proteomes" id="UP000738359"/>
    </source>
</evidence>
<keyword evidence="6" id="KW-0406">Ion transport</keyword>
<dbReference type="NCBIfam" id="TIGR00220">
    <property type="entry name" value="mscL"/>
    <property type="match status" value="1"/>
</dbReference>
<feature type="compositionally biased region" description="Low complexity" evidence="9">
    <location>
        <begin position="1"/>
        <end position="20"/>
    </location>
</feature>
<evidence type="ECO:0000256" key="8">
    <source>
        <dbReference type="ARBA" id="ARBA00023303"/>
    </source>
</evidence>
<keyword evidence="2" id="KW-0813">Transport</keyword>
<evidence type="ECO:0000256" key="5">
    <source>
        <dbReference type="ARBA" id="ARBA00022989"/>
    </source>
</evidence>
<gene>
    <name evidence="11" type="ORF">BGZ70_008533</name>
</gene>
<feature type="region of interest" description="Disordered" evidence="9">
    <location>
        <begin position="1"/>
        <end position="61"/>
    </location>
</feature>
<evidence type="ECO:0000256" key="10">
    <source>
        <dbReference type="SAM" id="Phobius"/>
    </source>
</evidence>
<dbReference type="GO" id="GO:0008381">
    <property type="term" value="F:mechanosensitive monoatomic ion channel activity"/>
    <property type="evidence" value="ECO:0007669"/>
    <property type="project" value="InterPro"/>
</dbReference>
<evidence type="ECO:0000256" key="9">
    <source>
        <dbReference type="SAM" id="MobiDB-lite"/>
    </source>
</evidence>
<dbReference type="SUPFAM" id="SSF81330">
    <property type="entry name" value="Gated mechanosensitive channel"/>
    <property type="match status" value="1"/>
</dbReference>
<evidence type="ECO:0000256" key="6">
    <source>
        <dbReference type="ARBA" id="ARBA00023065"/>
    </source>
</evidence>
<evidence type="ECO:0008006" key="13">
    <source>
        <dbReference type="Google" id="ProtNLM"/>
    </source>
</evidence>
<dbReference type="Pfam" id="PF01741">
    <property type="entry name" value="MscL"/>
    <property type="match status" value="1"/>
</dbReference>
<dbReference type="EMBL" id="JAAAHY010000062">
    <property type="protein sequence ID" value="KAF9967701.1"/>
    <property type="molecule type" value="Genomic_DNA"/>
</dbReference>
<evidence type="ECO:0000256" key="2">
    <source>
        <dbReference type="ARBA" id="ARBA00022448"/>
    </source>
</evidence>
<accession>A0A9P6M6G6</accession>
<organism evidence="11 12">
    <name type="scientific">Mortierella alpina</name>
    <name type="common">Oleaginous fungus</name>
    <name type="synonym">Mortierella renispora</name>
    <dbReference type="NCBI Taxonomy" id="64518"/>
    <lineage>
        <taxon>Eukaryota</taxon>
        <taxon>Fungi</taxon>
        <taxon>Fungi incertae sedis</taxon>
        <taxon>Mucoromycota</taxon>
        <taxon>Mortierellomycotina</taxon>
        <taxon>Mortierellomycetes</taxon>
        <taxon>Mortierellales</taxon>
        <taxon>Mortierellaceae</taxon>
        <taxon>Mortierella</taxon>
    </lineage>
</organism>
<evidence type="ECO:0000256" key="7">
    <source>
        <dbReference type="ARBA" id="ARBA00023136"/>
    </source>
</evidence>
<comment type="caution">
    <text evidence="11">The sequence shown here is derived from an EMBL/GenBank/DDBJ whole genome shotgun (WGS) entry which is preliminary data.</text>
</comment>
<keyword evidence="12" id="KW-1185">Reference proteome</keyword>
<comment type="subcellular location">
    <subcellularLocation>
        <location evidence="1">Membrane</location>
        <topology evidence="1">Multi-pass membrane protein</topology>
    </subcellularLocation>
</comment>
<protein>
    <recommendedName>
        <fullName evidence="13">Large-conductance mechanosensitive channel</fullName>
    </recommendedName>
</protein>
<evidence type="ECO:0000256" key="3">
    <source>
        <dbReference type="ARBA" id="ARBA00022475"/>
    </source>
</evidence>
<dbReference type="AlphaFoldDB" id="A0A9P6M6G6"/>
<evidence type="ECO:0000256" key="1">
    <source>
        <dbReference type="ARBA" id="ARBA00004141"/>
    </source>
</evidence>
<reference evidence="11" key="1">
    <citation type="journal article" date="2020" name="Fungal Divers.">
        <title>Resolving the Mortierellaceae phylogeny through synthesis of multi-gene phylogenetics and phylogenomics.</title>
        <authorList>
            <person name="Vandepol N."/>
            <person name="Liber J."/>
            <person name="Desiro A."/>
            <person name="Na H."/>
            <person name="Kennedy M."/>
            <person name="Barry K."/>
            <person name="Grigoriev I.V."/>
            <person name="Miller A.N."/>
            <person name="O'Donnell K."/>
            <person name="Stajich J.E."/>
            <person name="Bonito G."/>
        </authorList>
    </citation>
    <scope>NUCLEOTIDE SEQUENCE</scope>
    <source>
        <strain evidence="11">CK1249</strain>
    </source>
</reference>
<dbReference type="Gene3D" id="1.10.1200.120">
    <property type="entry name" value="Large-conductance mechanosensitive channel, MscL, domain 1"/>
    <property type="match status" value="1"/>
</dbReference>
<keyword evidence="3" id="KW-1003">Cell membrane</keyword>
<dbReference type="PANTHER" id="PTHR30266">
    <property type="entry name" value="MECHANOSENSITIVE CHANNEL MSCL"/>
    <property type="match status" value="1"/>
</dbReference>
<evidence type="ECO:0000313" key="11">
    <source>
        <dbReference type="EMBL" id="KAF9967701.1"/>
    </source>
</evidence>
<dbReference type="Proteomes" id="UP000738359">
    <property type="component" value="Unassembled WGS sequence"/>
</dbReference>
<dbReference type="PANTHER" id="PTHR30266:SF2">
    <property type="entry name" value="LARGE-CONDUCTANCE MECHANOSENSITIVE CHANNEL"/>
    <property type="match status" value="1"/>
</dbReference>
<evidence type="ECO:0000256" key="4">
    <source>
        <dbReference type="ARBA" id="ARBA00022692"/>
    </source>
</evidence>
<dbReference type="InterPro" id="IPR037673">
    <property type="entry name" value="MSC/AndL"/>
</dbReference>
<dbReference type="GO" id="GO:0016020">
    <property type="term" value="C:membrane"/>
    <property type="evidence" value="ECO:0007669"/>
    <property type="project" value="UniProtKB-SubCell"/>
</dbReference>
<keyword evidence="8" id="KW-0407">Ion channel</keyword>
<dbReference type="InterPro" id="IPR036019">
    <property type="entry name" value="MscL_channel"/>
</dbReference>
<name>A0A9P6M6G6_MORAP</name>
<dbReference type="OrthoDB" id="10010920at2759"/>
<keyword evidence="7 10" id="KW-0472">Membrane</keyword>
<keyword evidence="4 10" id="KW-0812">Transmembrane</keyword>
<proteinExistence type="predicted"/>
<keyword evidence="5 10" id="KW-1133">Transmembrane helix</keyword>
<feature type="transmembrane region" description="Helical" evidence="10">
    <location>
        <begin position="133"/>
        <end position="154"/>
    </location>
</feature>
<feature type="compositionally biased region" description="Low complexity" evidence="9">
    <location>
        <begin position="37"/>
        <end position="50"/>
    </location>
</feature>